<dbReference type="GO" id="GO:0009611">
    <property type="term" value="P:response to wounding"/>
    <property type="evidence" value="ECO:0007669"/>
    <property type="project" value="UniProtKB-UniRule"/>
</dbReference>
<evidence type="ECO:0000256" key="2">
    <source>
        <dbReference type="RuleBase" id="RU369065"/>
    </source>
</evidence>
<dbReference type="AlphaFoldDB" id="A0AAV0IS75"/>
<dbReference type="GO" id="GO:0005634">
    <property type="term" value="C:nucleus"/>
    <property type="evidence" value="ECO:0007669"/>
    <property type="project" value="UniProtKB-SubCell"/>
</dbReference>
<dbReference type="PROSITE" id="PS51320">
    <property type="entry name" value="TIFY"/>
    <property type="match status" value="1"/>
</dbReference>
<dbReference type="SMART" id="SM00979">
    <property type="entry name" value="TIFY"/>
    <property type="match status" value="1"/>
</dbReference>
<comment type="caution">
    <text evidence="5">The sequence shown here is derived from an EMBL/GenBank/DDBJ whole genome shotgun (WGS) entry which is preliminary data.</text>
</comment>
<comment type="similarity">
    <text evidence="1 2">Belongs to the TIFY/JAZ family.</text>
</comment>
<evidence type="ECO:0000259" key="4">
    <source>
        <dbReference type="PROSITE" id="PS51320"/>
    </source>
</evidence>
<dbReference type="InterPro" id="IPR040390">
    <property type="entry name" value="TIFY/JAZ"/>
</dbReference>
<dbReference type="InterPro" id="IPR018467">
    <property type="entry name" value="CCT_CS"/>
</dbReference>
<keyword evidence="6" id="KW-1185">Reference proteome</keyword>
<feature type="compositionally biased region" description="Low complexity" evidence="3">
    <location>
        <begin position="363"/>
        <end position="374"/>
    </location>
</feature>
<feature type="region of interest" description="Disordered" evidence="3">
    <location>
        <begin position="359"/>
        <end position="381"/>
    </location>
</feature>
<dbReference type="GO" id="GO:2000022">
    <property type="term" value="P:regulation of jasmonic acid mediated signaling pathway"/>
    <property type="evidence" value="ECO:0007669"/>
    <property type="project" value="UniProtKB-UniRule"/>
</dbReference>
<comment type="domain">
    <text evidence="2">The jas domain is required for interaction with COI1.</text>
</comment>
<comment type="subcellular location">
    <subcellularLocation>
        <location evidence="2">Nucleus</location>
    </subcellularLocation>
</comment>
<keyword evidence="2" id="KW-0539">Nucleus</keyword>
<reference evidence="5" key="1">
    <citation type="submission" date="2022-08" db="EMBL/GenBank/DDBJ databases">
        <authorList>
            <person name="Gutierrez-Valencia J."/>
        </authorList>
    </citation>
    <scope>NUCLEOTIDE SEQUENCE</scope>
</reference>
<evidence type="ECO:0000313" key="6">
    <source>
        <dbReference type="Proteomes" id="UP001154282"/>
    </source>
</evidence>
<sequence>MERDFMGLGSQHLNKATVKEETPAESAAKDSVTMRNSGGAQWSFSSNKVSAVPQFLSFQTAPEDKPRKSIFDPVASSSFMSISNADTFDSSNKRGSASFIQKNWMEAGSHHRKMAARPMQQHIDAFPLGSTKDIKKFPLSNGHQNAPLSLGTPVLQSHFASTTHSGFRNSMTIQPLGGVPVATPIPVVPASTSSVIGTTEPRNTPKFSGSSAQLTIFYAGSVCVYDEVSPEQAQAVMSMARRSGPSPSRNNKPASTPASQMQPAVQTSLVMDHHFAANKFSKTPPVSSMPSPISVSSSTSSESGTARSLVSSPNIHFEPSSIQTSSCGGPAPIAVGLPQQVRIPQARKASLARFLEKRKERVSSASPYSASKNSSEGDVCA</sequence>
<feature type="compositionally biased region" description="Polar residues" evidence="3">
    <location>
        <begin position="304"/>
        <end position="327"/>
    </location>
</feature>
<feature type="region of interest" description="Disordered" evidence="3">
    <location>
        <begin position="1"/>
        <end position="39"/>
    </location>
</feature>
<organism evidence="5 6">
    <name type="scientific">Linum tenue</name>
    <dbReference type="NCBI Taxonomy" id="586396"/>
    <lineage>
        <taxon>Eukaryota</taxon>
        <taxon>Viridiplantae</taxon>
        <taxon>Streptophyta</taxon>
        <taxon>Embryophyta</taxon>
        <taxon>Tracheophyta</taxon>
        <taxon>Spermatophyta</taxon>
        <taxon>Magnoliopsida</taxon>
        <taxon>eudicotyledons</taxon>
        <taxon>Gunneridae</taxon>
        <taxon>Pentapetalae</taxon>
        <taxon>rosids</taxon>
        <taxon>fabids</taxon>
        <taxon>Malpighiales</taxon>
        <taxon>Linaceae</taxon>
        <taxon>Linum</taxon>
    </lineage>
</organism>
<protein>
    <recommendedName>
        <fullName evidence="2">Protein TIFY</fullName>
    </recommendedName>
    <alternativeName>
        <fullName evidence="2">Jasmonate ZIM domain-containing protein</fullName>
    </alternativeName>
</protein>
<dbReference type="EMBL" id="CAMGYJ010000004">
    <property type="protein sequence ID" value="CAI0400312.1"/>
    <property type="molecule type" value="Genomic_DNA"/>
</dbReference>
<comment type="function">
    <text evidence="2">Repressor of jasmonate responses.</text>
</comment>
<name>A0AAV0IS75_9ROSI</name>
<feature type="domain" description="Tify" evidence="4">
    <location>
        <begin position="207"/>
        <end position="242"/>
    </location>
</feature>
<dbReference type="Pfam" id="PF09425">
    <property type="entry name" value="Jas_motif"/>
    <property type="match status" value="1"/>
</dbReference>
<evidence type="ECO:0000256" key="1">
    <source>
        <dbReference type="ARBA" id="ARBA00008614"/>
    </source>
</evidence>
<feature type="compositionally biased region" description="Low complexity" evidence="3">
    <location>
        <begin position="284"/>
        <end position="303"/>
    </location>
</feature>
<dbReference type="PANTHER" id="PTHR33077">
    <property type="entry name" value="PROTEIN TIFY 4A-RELATED-RELATED"/>
    <property type="match status" value="1"/>
</dbReference>
<evidence type="ECO:0000313" key="5">
    <source>
        <dbReference type="EMBL" id="CAI0400312.1"/>
    </source>
</evidence>
<gene>
    <name evidence="5" type="ORF">LITE_LOCUS10702</name>
</gene>
<dbReference type="Pfam" id="PF06200">
    <property type="entry name" value="tify"/>
    <property type="match status" value="1"/>
</dbReference>
<evidence type="ECO:0000256" key="3">
    <source>
        <dbReference type="SAM" id="MobiDB-lite"/>
    </source>
</evidence>
<feature type="region of interest" description="Disordered" evidence="3">
    <location>
        <begin position="235"/>
        <end position="263"/>
    </location>
</feature>
<feature type="compositionally biased region" description="Polar residues" evidence="3">
    <location>
        <begin position="245"/>
        <end position="263"/>
    </location>
</feature>
<accession>A0AAV0IS75</accession>
<keyword evidence="2" id="KW-1184">Jasmonic acid signaling pathway</keyword>
<dbReference type="GO" id="GO:0031347">
    <property type="term" value="P:regulation of defense response"/>
    <property type="evidence" value="ECO:0007669"/>
    <property type="project" value="UniProtKB-UniRule"/>
</dbReference>
<dbReference type="InterPro" id="IPR010399">
    <property type="entry name" value="Tify_dom"/>
</dbReference>
<proteinExistence type="inferred from homology"/>
<dbReference type="Proteomes" id="UP001154282">
    <property type="component" value="Unassembled WGS sequence"/>
</dbReference>
<feature type="region of interest" description="Disordered" evidence="3">
    <location>
        <begin position="280"/>
        <end position="327"/>
    </location>
</feature>
<dbReference type="PANTHER" id="PTHR33077:SF90">
    <property type="entry name" value="PROTEIN TIFY 7"/>
    <property type="match status" value="1"/>
</dbReference>